<sequence>MIPDGGHKGKGPQSWRMVGLDSCDAADRQISLGIWSPWGYRYWLTQANHIFNCLKITSSYEDYVLITQINYHLNIVGSKESTPTGYLFLCSLADLELDVPGQFRLPECPSYWSLDPSGVEHLTMEGAKALGFPIIQVEMRAEGYSWDGSVYVGLHQFHEGKGFNPNSQDVARHLGYPLVWLPREPGPPSACVDIEGSGHDVSGSYCPVTADDELHNKLEDKGASSIEEKDCPLINLICKEDEIVNTEEQENGLAVSIQDSRSPVYELTIEEPRGFDDEAPPFSPHWQLFMWVKLALIVFLAGSWIYEHMYIPQAQCPGVPSRLQSM</sequence>
<dbReference type="AlphaFoldDB" id="A0AAD7N4B5"/>
<evidence type="ECO:0000313" key="1">
    <source>
        <dbReference type="EMBL" id="KAJ7745937.1"/>
    </source>
</evidence>
<proteinExistence type="predicted"/>
<evidence type="ECO:0000313" key="2">
    <source>
        <dbReference type="Proteomes" id="UP001215280"/>
    </source>
</evidence>
<accession>A0AAD7N4B5</accession>
<reference evidence="1" key="1">
    <citation type="submission" date="2023-03" db="EMBL/GenBank/DDBJ databases">
        <title>Massive genome expansion in bonnet fungi (Mycena s.s.) driven by repeated elements and novel gene families across ecological guilds.</title>
        <authorList>
            <consortium name="Lawrence Berkeley National Laboratory"/>
            <person name="Harder C.B."/>
            <person name="Miyauchi S."/>
            <person name="Viragh M."/>
            <person name="Kuo A."/>
            <person name="Thoen E."/>
            <person name="Andreopoulos B."/>
            <person name="Lu D."/>
            <person name="Skrede I."/>
            <person name="Drula E."/>
            <person name="Henrissat B."/>
            <person name="Morin E."/>
            <person name="Kohler A."/>
            <person name="Barry K."/>
            <person name="LaButti K."/>
            <person name="Morin E."/>
            <person name="Salamov A."/>
            <person name="Lipzen A."/>
            <person name="Mereny Z."/>
            <person name="Hegedus B."/>
            <person name="Baldrian P."/>
            <person name="Stursova M."/>
            <person name="Weitz H."/>
            <person name="Taylor A."/>
            <person name="Grigoriev I.V."/>
            <person name="Nagy L.G."/>
            <person name="Martin F."/>
            <person name="Kauserud H."/>
        </authorList>
    </citation>
    <scope>NUCLEOTIDE SEQUENCE</scope>
    <source>
        <strain evidence="1">CBHHK188m</strain>
    </source>
</reference>
<dbReference type="EMBL" id="JARJLG010000100">
    <property type="protein sequence ID" value="KAJ7745937.1"/>
    <property type="molecule type" value="Genomic_DNA"/>
</dbReference>
<gene>
    <name evidence="1" type="ORF">DFH07DRAFT_14274</name>
</gene>
<organism evidence="1 2">
    <name type="scientific">Mycena maculata</name>
    <dbReference type="NCBI Taxonomy" id="230809"/>
    <lineage>
        <taxon>Eukaryota</taxon>
        <taxon>Fungi</taxon>
        <taxon>Dikarya</taxon>
        <taxon>Basidiomycota</taxon>
        <taxon>Agaricomycotina</taxon>
        <taxon>Agaricomycetes</taxon>
        <taxon>Agaricomycetidae</taxon>
        <taxon>Agaricales</taxon>
        <taxon>Marasmiineae</taxon>
        <taxon>Mycenaceae</taxon>
        <taxon>Mycena</taxon>
    </lineage>
</organism>
<keyword evidence="2" id="KW-1185">Reference proteome</keyword>
<protein>
    <submittedName>
        <fullName evidence="1">Uncharacterized protein</fullName>
    </submittedName>
</protein>
<name>A0AAD7N4B5_9AGAR</name>
<comment type="caution">
    <text evidence="1">The sequence shown here is derived from an EMBL/GenBank/DDBJ whole genome shotgun (WGS) entry which is preliminary data.</text>
</comment>
<dbReference type="Proteomes" id="UP001215280">
    <property type="component" value="Unassembled WGS sequence"/>
</dbReference>